<organism evidence="1 2">
    <name type="scientific">Treponema peruense</name>
    <dbReference type="NCBI Taxonomy" id="2787628"/>
    <lineage>
        <taxon>Bacteria</taxon>
        <taxon>Pseudomonadati</taxon>
        <taxon>Spirochaetota</taxon>
        <taxon>Spirochaetia</taxon>
        <taxon>Spirochaetales</taxon>
        <taxon>Treponemataceae</taxon>
        <taxon>Treponema</taxon>
    </lineage>
</organism>
<protein>
    <submittedName>
        <fullName evidence="1">Uncharacterized protein</fullName>
    </submittedName>
</protein>
<proteinExistence type="predicted"/>
<dbReference type="KEGG" id="tper:IWA51_05485"/>
<sequence>MVTLKLAESNTFPATDNLFQTAFWGKIKTAAGQRAMFFWAESIASFT</sequence>
<dbReference type="Proteomes" id="UP000595224">
    <property type="component" value="Chromosome"/>
</dbReference>
<accession>A0A7T3V5Y9</accession>
<evidence type="ECO:0000313" key="1">
    <source>
        <dbReference type="EMBL" id="QQA02038.1"/>
    </source>
</evidence>
<dbReference type="EMBL" id="CP064936">
    <property type="protein sequence ID" value="QQA02038.1"/>
    <property type="molecule type" value="Genomic_DNA"/>
</dbReference>
<keyword evidence="2" id="KW-1185">Reference proteome</keyword>
<gene>
    <name evidence="1" type="ORF">IWA51_05485</name>
</gene>
<reference evidence="1 2" key="1">
    <citation type="submission" date="2020-11" db="EMBL/GenBank/DDBJ databases">
        <title>Treponema Peruensis nv. sp., first commensal Treponema isolated from human feces.</title>
        <authorList>
            <person name="Belkhou C."/>
            <person name="Raes J."/>
        </authorList>
    </citation>
    <scope>NUCLEOTIDE SEQUENCE [LARGE SCALE GENOMIC DNA]</scope>
    <source>
        <strain evidence="1 2">RCC2812</strain>
    </source>
</reference>
<name>A0A7T3V5Y9_9SPIR</name>
<dbReference type="RefSeq" id="WP_198443523.1">
    <property type="nucleotide sequence ID" value="NZ_CBCSHE010000006.1"/>
</dbReference>
<dbReference type="AlphaFoldDB" id="A0A7T3V5Y9"/>
<evidence type="ECO:0000313" key="2">
    <source>
        <dbReference type="Proteomes" id="UP000595224"/>
    </source>
</evidence>